<evidence type="ECO:0000259" key="6">
    <source>
        <dbReference type="PROSITE" id="PS50011"/>
    </source>
</evidence>
<keyword evidence="1 7" id="KW-0808">Transferase</keyword>
<comment type="caution">
    <text evidence="7">The sequence shown here is derived from an EMBL/GenBank/DDBJ whole genome shotgun (WGS) entry which is preliminary data.</text>
</comment>
<dbReference type="Proteomes" id="UP000318288">
    <property type="component" value="Unassembled WGS sequence"/>
</dbReference>
<proteinExistence type="predicted"/>
<protein>
    <submittedName>
        <fullName evidence="7">Serine/threonine-protein kinase PknE</fullName>
        <ecNumber evidence="7">2.7.11.1</ecNumber>
    </submittedName>
</protein>
<organism evidence="7 8">
    <name type="scientific">Rubripirellula tenax</name>
    <dbReference type="NCBI Taxonomy" id="2528015"/>
    <lineage>
        <taxon>Bacteria</taxon>
        <taxon>Pseudomonadati</taxon>
        <taxon>Planctomycetota</taxon>
        <taxon>Planctomycetia</taxon>
        <taxon>Pirellulales</taxon>
        <taxon>Pirellulaceae</taxon>
        <taxon>Rubripirellula</taxon>
    </lineage>
</organism>
<feature type="domain" description="Protein kinase" evidence="6">
    <location>
        <begin position="29"/>
        <end position="297"/>
    </location>
</feature>
<dbReference type="PROSITE" id="PS00107">
    <property type="entry name" value="PROTEIN_KINASE_ATP"/>
    <property type="match status" value="1"/>
</dbReference>
<dbReference type="InterPro" id="IPR017441">
    <property type="entry name" value="Protein_kinase_ATP_BS"/>
</dbReference>
<dbReference type="InterPro" id="IPR000719">
    <property type="entry name" value="Prot_kinase_dom"/>
</dbReference>
<dbReference type="GO" id="GO:0004674">
    <property type="term" value="F:protein serine/threonine kinase activity"/>
    <property type="evidence" value="ECO:0007669"/>
    <property type="project" value="UniProtKB-EC"/>
</dbReference>
<dbReference type="Gene3D" id="3.30.200.20">
    <property type="entry name" value="Phosphorylase Kinase, domain 1"/>
    <property type="match status" value="1"/>
</dbReference>
<evidence type="ECO:0000256" key="4">
    <source>
        <dbReference type="ARBA" id="ARBA00022840"/>
    </source>
</evidence>
<accession>A0A5C6EB85</accession>
<evidence type="ECO:0000313" key="8">
    <source>
        <dbReference type="Proteomes" id="UP000318288"/>
    </source>
</evidence>
<evidence type="ECO:0000256" key="5">
    <source>
        <dbReference type="PROSITE-ProRule" id="PRU10141"/>
    </source>
</evidence>
<dbReference type="AlphaFoldDB" id="A0A5C6EB85"/>
<dbReference type="PANTHER" id="PTHR43289:SF6">
    <property type="entry name" value="SERINE_THREONINE-PROTEIN KINASE NEKL-3"/>
    <property type="match status" value="1"/>
</dbReference>
<dbReference type="EC" id="2.7.11.1" evidence="7"/>
<dbReference type="EMBL" id="SJPW01000009">
    <property type="protein sequence ID" value="TWU44756.1"/>
    <property type="molecule type" value="Genomic_DNA"/>
</dbReference>
<dbReference type="OrthoDB" id="6111975at2"/>
<reference evidence="7 8" key="1">
    <citation type="submission" date="2019-02" db="EMBL/GenBank/DDBJ databases">
        <title>Deep-cultivation of Planctomycetes and their phenomic and genomic characterization uncovers novel biology.</title>
        <authorList>
            <person name="Wiegand S."/>
            <person name="Jogler M."/>
            <person name="Boedeker C."/>
            <person name="Pinto D."/>
            <person name="Vollmers J."/>
            <person name="Rivas-Marin E."/>
            <person name="Kohn T."/>
            <person name="Peeters S.H."/>
            <person name="Heuer A."/>
            <person name="Rast P."/>
            <person name="Oberbeckmann S."/>
            <person name="Bunk B."/>
            <person name="Jeske O."/>
            <person name="Meyerdierks A."/>
            <person name="Storesund J.E."/>
            <person name="Kallscheuer N."/>
            <person name="Luecker S."/>
            <person name="Lage O.M."/>
            <person name="Pohl T."/>
            <person name="Merkel B.J."/>
            <person name="Hornburger P."/>
            <person name="Mueller R.-W."/>
            <person name="Bruemmer F."/>
            <person name="Labrenz M."/>
            <person name="Spormann A.M."/>
            <person name="Op Den Camp H."/>
            <person name="Overmann J."/>
            <person name="Amann R."/>
            <person name="Jetten M.S.M."/>
            <person name="Mascher T."/>
            <person name="Medema M.H."/>
            <person name="Devos D.P."/>
            <person name="Kaster A.-K."/>
            <person name="Ovreas L."/>
            <person name="Rohde M."/>
            <person name="Galperin M.Y."/>
            <person name="Jogler C."/>
        </authorList>
    </citation>
    <scope>NUCLEOTIDE SEQUENCE [LARGE SCALE GENOMIC DNA]</scope>
    <source>
        <strain evidence="7 8">Poly51</strain>
    </source>
</reference>
<evidence type="ECO:0000256" key="3">
    <source>
        <dbReference type="ARBA" id="ARBA00022777"/>
    </source>
</evidence>
<keyword evidence="8" id="KW-1185">Reference proteome</keyword>
<evidence type="ECO:0000313" key="7">
    <source>
        <dbReference type="EMBL" id="TWU44756.1"/>
    </source>
</evidence>
<dbReference type="PROSITE" id="PS00108">
    <property type="entry name" value="PROTEIN_KINASE_ST"/>
    <property type="match status" value="1"/>
</dbReference>
<dbReference type="PROSITE" id="PS50011">
    <property type="entry name" value="PROTEIN_KINASE_DOM"/>
    <property type="match status" value="1"/>
</dbReference>
<dbReference type="InterPro" id="IPR008271">
    <property type="entry name" value="Ser/Thr_kinase_AS"/>
</dbReference>
<dbReference type="CDD" id="cd14014">
    <property type="entry name" value="STKc_PknB_like"/>
    <property type="match status" value="1"/>
</dbReference>
<gene>
    <name evidence="7" type="primary">pknE</name>
    <name evidence="7" type="ORF">Poly51_58220</name>
</gene>
<dbReference type="Pfam" id="PF00069">
    <property type="entry name" value="Pkinase"/>
    <property type="match status" value="1"/>
</dbReference>
<name>A0A5C6EB85_9BACT</name>
<dbReference type="PANTHER" id="PTHR43289">
    <property type="entry name" value="MITOGEN-ACTIVATED PROTEIN KINASE KINASE KINASE 20-RELATED"/>
    <property type="match status" value="1"/>
</dbReference>
<feature type="binding site" evidence="5">
    <location>
        <position position="58"/>
    </location>
    <ligand>
        <name>ATP</name>
        <dbReference type="ChEBI" id="CHEBI:30616"/>
    </ligand>
</feature>
<keyword evidence="4 5" id="KW-0067">ATP-binding</keyword>
<dbReference type="Gene3D" id="1.10.510.10">
    <property type="entry name" value="Transferase(Phosphotransferase) domain 1"/>
    <property type="match status" value="1"/>
</dbReference>
<sequence>MTDDQSETLDGGTIGFTSLPEGVRQIGPYRLISEIGRGAMGTVYRAEHQHLSRTVALKVLPQELAASPDRYARFQREMQAIGRLEHPNIVLATDAGQIDEVCYIAMQLVEGVDLAQLIGDREILASGEACEIARQVALGLGEIDQHEMIHRDIKPSNLLLASNGEVKILDLGIASLRHTPTNADSLTMTGSFLGTPDYVAPEQISSGASVDIRADIYSLGCTLYHLLSGHAPFSGPEYKSLPAKLLGHAEKDAELLNHVNEHIPAELAAIVARMMAKNPNDRYRSPAEVVEALSPFCDGQMLDETARCFGEQIRARAKAALVSGGSPIGEDESTMIQQNVSIKKMPTWKKVAWGLAATLVVLACVGGYQGLTDAKQGNVKQVAAAEKIASHVGEIESDTGRIATSTEQIAMTLDQMQNQFREIASKINEDPQTPAQWYANAIIHAKSGNATEARRAYLQFFESNLNVVDPFQSFASLLRLQEGTAGARETFAAIPGDAALPARQLASIGLQPQAEQRERLQLLANQHPEFGPAYFALSETIQSKPPYDMTLTEKIAKKKLLDEYLRLHDIGQVLKYYLDQSQLEQPIASAQALIEKLQDVDEEQLNHPIKMSTDVSPVNVHEIMLWQGQLRFQFAEDARSPEYRFSAEDEFASLSPERPKQTTQFLQGIAFDPGLTTAETLTLPRANDHGEIEIRYQDRNGVARGPFLLPFDIRQTRQQKAIEWLTVFDKENLIAVSKKSIGFSGILSSGYDAIEQIRYGLNKDQPDQTFPIPTEILQRKLTSDETRVKPGSAIQFVVVQFAYKDGTSSELYRCEP</sequence>
<dbReference type="InterPro" id="IPR011009">
    <property type="entry name" value="Kinase-like_dom_sf"/>
</dbReference>
<evidence type="ECO:0000256" key="1">
    <source>
        <dbReference type="ARBA" id="ARBA00022679"/>
    </source>
</evidence>
<dbReference type="RefSeq" id="WP_146462247.1">
    <property type="nucleotide sequence ID" value="NZ_SJPW01000009.1"/>
</dbReference>
<evidence type="ECO:0000256" key="2">
    <source>
        <dbReference type="ARBA" id="ARBA00022741"/>
    </source>
</evidence>
<dbReference type="SMART" id="SM00220">
    <property type="entry name" value="S_TKc"/>
    <property type="match status" value="1"/>
</dbReference>
<keyword evidence="3 7" id="KW-0418">Kinase</keyword>
<dbReference type="SUPFAM" id="SSF56112">
    <property type="entry name" value="Protein kinase-like (PK-like)"/>
    <property type="match status" value="1"/>
</dbReference>
<keyword evidence="2 5" id="KW-0547">Nucleotide-binding</keyword>
<dbReference type="GO" id="GO:0005524">
    <property type="term" value="F:ATP binding"/>
    <property type="evidence" value="ECO:0007669"/>
    <property type="project" value="UniProtKB-UniRule"/>
</dbReference>